<organism evidence="1 2">
    <name type="scientific">Cardiocondyla obscurior</name>
    <dbReference type="NCBI Taxonomy" id="286306"/>
    <lineage>
        <taxon>Eukaryota</taxon>
        <taxon>Metazoa</taxon>
        <taxon>Ecdysozoa</taxon>
        <taxon>Arthropoda</taxon>
        <taxon>Hexapoda</taxon>
        <taxon>Insecta</taxon>
        <taxon>Pterygota</taxon>
        <taxon>Neoptera</taxon>
        <taxon>Endopterygota</taxon>
        <taxon>Hymenoptera</taxon>
        <taxon>Apocrita</taxon>
        <taxon>Aculeata</taxon>
        <taxon>Formicoidea</taxon>
        <taxon>Formicidae</taxon>
        <taxon>Myrmicinae</taxon>
        <taxon>Cardiocondyla</taxon>
    </lineage>
</organism>
<evidence type="ECO:0000313" key="1">
    <source>
        <dbReference type="EMBL" id="KAL0118032.1"/>
    </source>
</evidence>
<accession>A0AAW2FVS5</accession>
<comment type="caution">
    <text evidence="1">The sequence shown here is derived from an EMBL/GenBank/DDBJ whole genome shotgun (WGS) entry which is preliminary data.</text>
</comment>
<sequence length="143" mass="16006">MSLAMIQRLVLSSCRGKITINLPQRIASSLNVLLEKTVTIKDRNSAHYTCIVRRSFHESAISMGNISPKENDCDIVGNIPALQMKNSPIRRSRNTRNTQVPKPNTWTVKALATAEEYNLEALAYGLLDQQLYIPSKIPTSTNH</sequence>
<keyword evidence="2" id="KW-1185">Reference proteome</keyword>
<dbReference type="Proteomes" id="UP001430953">
    <property type="component" value="Unassembled WGS sequence"/>
</dbReference>
<proteinExistence type="predicted"/>
<dbReference type="AlphaFoldDB" id="A0AAW2FVS5"/>
<reference evidence="1 2" key="1">
    <citation type="submission" date="2023-03" db="EMBL/GenBank/DDBJ databases">
        <title>High recombination rates correlate with genetic variation in Cardiocondyla obscurior ants.</title>
        <authorList>
            <person name="Errbii M."/>
        </authorList>
    </citation>
    <scope>NUCLEOTIDE SEQUENCE [LARGE SCALE GENOMIC DNA]</scope>
    <source>
        <strain evidence="1">Alpha-2009</strain>
        <tissue evidence="1">Whole body</tissue>
    </source>
</reference>
<dbReference type="EMBL" id="JADYXP020000008">
    <property type="protein sequence ID" value="KAL0118032.1"/>
    <property type="molecule type" value="Genomic_DNA"/>
</dbReference>
<protein>
    <submittedName>
        <fullName evidence="1">Uncharacterized protein</fullName>
    </submittedName>
</protein>
<name>A0AAW2FVS5_9HYME</name>
<evidence type="ECO:0000313" key="2">
    <source>
        <dbReference type="Proteomes" id="UP001430953"/>
    </source>
</evidence>
<gene>
    <name evidence="1" type="ORF">PUN28_009014</name>
</gene>